<dbReference type="AlphaFoldDB" id="A0A1I7HX61"/>
<keyword evidence="2" id="KW-1185">Reference proteome</keyword>
<proteinExistence type="predicted"/>
<evidence type="ECO:0000313" key="1">
    <source>
        <dbReference type="EMBL" id="SFU65312.1"/>
    </source>
</evidence>
<dbReference type="RefSeq" id="WP_242869624.1">
    <property type="nucleotide sequence ID" value="NZ_CACVNK010000020.1"/>
</dbReference>
<organism evidence="1 2">
    <name type="scientific">Eubacterium pyruvativorans</name>
    <dbReference type="NCBI Taxonomy" id="155865"/>
    <lineage>
        <taxon>Bacteria</taxon>
        <taxon>Bacillati</taxon>
        <taxon>Bacillota</taxon>
        <taxon>Clostridia</taxon>
        <taxon>Eubacteriales</taxon>
        <taxon>Eubacteriaceae</taxon>
        <taxon>Eubacterium</taxon>
    </lineage>
</organism>
<dbReference type="EMBL" id="FPBT01000026">
    <property type="protein sequence ID" value="SFU65312.1"/>
    <property type="molecule type" value="Genomic_DNA"/>
</dbReference>
<accession>A0A1I7HX61</accession>
<name>A0A1I7HX61_9FIRM</name>
<dbReference type="STRING" id="155865.SAMN05216515_12914"/>
<reference evidence="1 2" key="1">
    <citation type="submission" date="2016-10" db="EMBL/GenBank/DDBJ databases">
        <authorList>
            <person name="de Groot N.N."/>
        </authorList>
    </citation>
    <scope>NUCLEOTIDE SEQUENCE [LARGE SCALE GENOMIC DNA]</scope>
    <source>
        <strain evidence="1 2">KHGC13</strain>
    </source>
</reference>
<gene>
    <name evidence="1" type="ORF">SAMN05216508_12615</name>
</gene>
<dbReference type="Proteomes" id="UP000198817">
    <property type="component" value="Unassembled WGS sequence"/>
</dbReference>
<dbReference type="GeneID" id="78355198"/>
<sequence>MTNPIETKDLKYGDKIIRMEGVIVEVHDGSIACDLKGRLGFLEVPLRMVISDYPLKVGQEVAWNMSFIEQLGPDANEKYVSNHDIYLRHQKEMSEKNNTK</sequence>
<protein>
    <submittedName>
        <fullName evidence="1">Uncharacterized protein</fullName>
    </submittedName>
</protein>
<dbReference type="NCBIfam" id="NF041553">
    <property type="entry name" value="CBO2463_dom"/>
    <property type="match status" value="1"/>
</dbReference>
<dbReference type="InterPro" id="IPR048108">
    <property type="entry name" value="CBO2463_dom"/>
</dbReference>
<evidence type="ECO:0000313" key="2">
    <source>
        <dbReference type="Proteomes" id="UP000198817"/>
    </source>
</evidence>